<sequence length="592" mass="68068">QPPWSSALARVASNDTFNDEVNDILPKKFKSMVSTRTEATMESMSSSYHYSQEILDGEEGEEEIVDQEDERGRYAIVEDSCLSRLFKRCQESGELLDHSLTERRRCGSALVVITECLACNKKVQWDSQEKVGIGRGQAYSLNHRIPISAFITGTPLPRLCDFARTLDLDFPSDRSMRKTIREIGSVAIERVYAGWEETVREVAVNASEGDGLQVSIDGQYDSPGFTSSNCKVTTIDCHTKLAISGVALSKKEDGIDGMSIRMESEGALRALVELVNHNIPIKKLVSDQNAMVMKKLREHPKTAHIERKLDWWHVQKHMRKEWWKMVKANPELAPVYQMFFNHLYFVHHKYPRREDRPRALELVQSFIIHIQGKHSWKKNDEFKVVTRCEHGKLKAKKRGESRVTLKESHCETNTRNMKLISGWAGSEALESIHEMLFAPRFSKAFLSTASLIDTSINECFHSLSLMYAPKRFACSPFYYKLKMLISIMHYNCLMLDDLLGERDEIGNTVLSRRGRWVLAIKRKKALGTHTWRDEIMKESVKVREELSDARVAKLIGIPSDDIFDDLTKWWEEKETWFGMEEEAEEEEEEAMG</sequence>
<feature type="non-terminal residue" evidence="2">
    <location>
        <position position="1"/>
    </location>
</feature>
<name>A0AAV5SWM6_9BILA</name>
<dbReference type="Proteomes" id="UP001432027">
    <property type="component" value="Unassembled WGS sequence"/>
</dbReference>
<dbReference type="PANTHER" id="PTHR31751">
    <property type="entry name" value="SI:CH211-108C17.2-RELATED-RELATED"/>
    <property type="match status" value="1"/>
</dbReference>
<protein>
    <recommendedName>
        <fullName evidence="1">Mutator-like transposase domain-containing protein</fullName>
    </recommendedName>
</protein>
<comment type="caution">
    <text evidence="2">The sequence shown here is derived from an EMBL/GenBank/DDBJ whole genome shotgun (WGS) entry which is preliminary data.</text>
</comment>
<dbReference type="InterPro" id="IPR049012">
    <property type="entry name" value="Mutator_transp_dom"/>
</dbReference>
<dbReference type="AlphaFoldDB" id="A0AAV5SWM6"/>
<evidence type="ECO:0000313" key="2">
    <source>
        <dbReference type="EMBL" id="GMS85769.1"/>
    </source>
</evidence>
<organism evidence="2 3">
    <name type="scientific">Pristionchus entomophagus</name>
    <dbReference type="NCBI Taxonomy" id="358040"/>
    <lineage>
        <taxon>Eukaryota</taxon>
        <taxon>Metazoa</taxon>
        <taxon>Ecdysozoa</taxon>
        <taxon>Nematoda</taxon>
        <taxon>Chromadorea</taxon>
        <taxon>Rhabditida</taxon>
        <taxon>Rhabditina</taxon>
        <taxon>Diplogasteromorpha</taxon>
        <taxon>Diplogasteroidea</taxon>
        <taxon>Neodiplogasteridae</taxon>
        <taxon>Pristionchus</taxon>
    </lineage>
</organism>
<feature type="domain" description="Mutator-like transposase" evidence="1">
    <location>
        <begin position="89"/>
        <end position="325"/>
    </location>
</feature>
<accession>A0AAV5SWM6</accession>
<dbReference type="EMBL" id="BTSX01000002">
    <property type="protein sequence ID" value="GMS85769.1"/>
    <property type="molecule type" value="Genomic_DNA"/>
</dbReference>
<dbReference type="Pfam" id="PF20700">
    <property type="entry name" value="Mutator"/>
    <property type="match status" value="1"/>
</dbReference>
<evidence type="ECO:0000259" key="1">
    <source>
        <dbReference type="Pfam" id="PF20700"/>
    </source>
</evidence>
<gene>
    <name evidence="2" type="ORF">PENTCL1PPCAC_7944</name>
</gene>
<reference evidence="2" key="1">
    <citation type="submission" date="2023-10" db="EMBL/GenBank/DDBJ databases">
        <title>Genome assembly of Pristionchus species.</title>
        <authorList>
            <person name="Yoshida K."/>
            <person name="Sommer R.J."/>
        </authorList>
    </citation>
    <scope>NUCLEOTIDE SEQUENCE</scope>
    <source>
        <strain evidence="2">RS0144</strain>
    </source>
</reference>
<keyword evidence="3" id="KW-1185">Reference proteome</keyword>
<feature type="non-terminal residue" evidence="2">
    <location>
        <position position="592"/>
    </location>
</feature>
<dbReference type="PANTHER" id="PTHR31751:SF42">
    <property type="entry name" value="PROTEIN CBG10204"/>
    <property type="match status" value="1"/>
</dbReference>
<proteinExistence type="predicted"/>
<evidence type="ECO:0000313" key="3">
    <source>
        <dbReference type="Proteomes" id="UP001432027"/>
    </source>
</evidence>